<reference evidence="1" key="2">
    <citation type="submission" date="2020-11" db="EMBL/GenBank/DDBJ databases">
        <authorList>
            <person name="McCartney M.A."/>
            <person name="Auch B."/>
            <person name="Kono T."/>
            <person name="Mallez S."/>
            <person name="Becker A."/>
            <person name="Gohl D.M."/>
            <person name="Silverstein K.A.T."/>
            <person name="Koren S."/>
            <person name="Bechman K.B."/>
            <person name="Herman A."/>
            <person name="Abrahante J.E."/>
            <person name="Garbe J."/>
        </authorList>
    </citation>
    <scope>NUCLEOTIDE SEQUENCE</scope>
    <source>
        <strain evidence="1">Duluth1</strain>
        <tissue evidence="1">Whole animal</tissue>
    </source>
</reference>
<comment type="caution">
    <text evidence="1">The sequence shown here is derived from an EMBL/GenBank/DDBJ whole genome shotgun (WGS) entry which is preliminary data.</text>
</comment>
<accession>A0A9D4QZG4</accession>
<evidence type="ECO:0000313" key="1">
    <source>
        <dbReference type="EMBL" id="KAH3848548.1"/>
    </source>
</evidence>
<name>A0A9D4QZG4_DREPO</name>
<proteinExistence type="predicted"/>
<reference evidence="1" key="1">
    <citation type="journal article" date="2019" name="bioRxiv">
        <title>The Genome of the Zebra Mussel, Dreissena polymorpha: A Resource for Invasive Species Research.</title>
        <authorList>
            <person name="McCartney M.A."/>
            <person name="Auch B."/>
            <person name="Kono T."/>
            <person name="Mallez S."/>
            <person name="Zhang Y."/>
            <person name="Obille A."/>
            <person name="Becker A."/>
            <person name="Abrahante J.E."/>
            <person name="Garbe J."/>
            <person name="Badalamenti J.P."/>
            <person name="Herman A."/>
            <person name="Mangelson H."/>
            <person name="Liachko I."/>
            <person name="Sullivan S."/>
            <person name="Sone E.D."/>
            <person name="Koren S."/>
            <person name="Silverstein K.A.T."/>
            <person name="Beckman K.B."/>
            <person name="Gohl D.M."/>
        </authorList>
    </citation>
    <scope>NUCLEOTIDE SEQUENCE</scope>
    <source>
        <strain evidence="1">Duluth1</strain>
        <tissue evidence="1">Whole animal</tissue>
    </source>
</reference>
<dbReference type="EMBL" id="JAIWYP010000003">
    <property type="protein sequence ID" value="KAH3848548.1"/>
    <property type="molecule type" value="Genomic_DNA"/>
</dbReference>
<dbReference type="AlphaFoldDB" id="A0A9D4QZG4"/>
<dbReference type="Proteomes" id="UP000828390">
    <property type="component" value="Unassembled WGS sequence"/>
</dbReference>
<organism evidence="1 2">
    <name type="scientific">Dreissena polymorpha</name>
    <name type="common">Zebra mussel</name>
    <name type="synonym">Mytilus polymorpha</name>
    <dbReference type="NCBI Taxonomy" id="45954"/>
    <lineage>
        <taxon>Eukaryota</taxon>
        <taxon>Metazoa</taxon>
        <taxon>Spiralia</taxon>
        <taxon>Lophotrochozoa</taxon>
        <taxon>Mollusca</taxon>
        <taxon>Bivalvia</taxon>
        <taxon>Autobranchia</taxon>
        <taxon>Heteroconchia</taxon>
        <taxon>Euheterodonta</taxon>
        <taxon>Imparidentia</taxon>
        <taxon>Neoheterodontei</taxon>
        <taxon>Myida</taxon>
        <taxon>Dreissenoidea</taxon>
        <taxon>Dreissenidae</taxon>
        <taxon>Dreissena</taxon>
    </lineage>
</organism>
<sequence>MSKLKYKQTVELSHTQRQLDTAQKKFLSSVNGLVPVPQLEMPTHNHYGDSGLVVGCWSSDRKVPDACIALVDACLSKSNECCETAKICMRLHSLCLELFIPLIEVEVLDMMDPAVTNNALVKRAAVNKRQQLIENVVK</sequence>
<protein>
    <submittedName>
        <fullName evidence="1">Uncharacterized protein</fullName>
    </submittedName>
</protein>
<evidence type="ECO:0000313" key="2">
    <source>
        <dbReference type="Proteomes" id="UP000828390"/>
    </source>
</evidence>
<gene>
    <name evidence="1" type="ORF">DPMN_090915</name>
</gene>
<keyword evidence="2" id="KW-1185">Reference proteome</keyword>